<dbReference type="HOGENOM" id="CLU_018702_2_1_9"/>
<evidence type="ECO:0000256" key="1">
    <source>
        <dbReference type="ARBA" id="ARBA00022603"/>
    </source>
</evidence>
<name>D9R841_LACSW</name>
<protein>
    <submittedName>
        <fullName evidence="5">Site-specific DNA-methyltransferase (Adenine-specific)</fullName>
        <ecNumber evidence="5">2.1.1.72</ecNumber>
    </submittedName>
</protein>
<reference evidence="5" key="1">
    <citation type="submission" date="2010-07" db="EMBL/GenBank/DDBJ databases">
        <title>Complete sequence of Clostridium saccharolyticum WM1.</title>
        <authorList>
            <consortium name="US DOE Joint Genome Institute"/>
            <person name="Lucas S."/>
            <person name="Copeland A."/>
            <person name="Lapidus A."/>
            <person name="Cheng J.-F."/>
            <person name="Bruce D."/>
            <person name="Goodwin L."/>
            <person name="Pitluck S."/>
            <person name="Chertkov O."/>
            <person name="Detter J.C."/>
            <person name="Han C."/>
            <person name="Tapia R."/>
            <person name="Land M."/>
            <person name="Hauser L."/>
            <person name="Chang Y.-J."/>
            <person name="Jeffries C."/>
            <person name="Kyrpides N."/>
            <person name="Ivanova N."/>
            <person name="Mikhailova N."/>
            <person name="Mouttaki H."/>
            <person name="Lin L."/>
            <person name="Zhou J."/>
            <person name="Hemme C.L."/>
            <person name="Woyke T."/>
        </authorList>
    </citation>
    <scope>NUCLEOTIDE SEQUENCE [LARGE SCALE GENOMIC DNA]</scope>
    <source>
        <strain evidence="5">WM1</strain>
    </source>
</reference>
<dbReference type="PROSITE" id="PS00092">
    <property type="entry name" value="N6_MTASE"/>
    <property type="match status" value="1"/>
</dbReference>
<evidence type="ECO:0000256" key="2">
    <source>
        <dbReference type="ARBA" id="ARBA00022679"/>
    </source>
</evidence>
<dbReference type="GO" id="GO:0003676">
    <property type="term" value="F:nucleic acid binding"/>
    <property type="evidence" value="ECO:0007669"/>
    <property type="project" value="InterPro"/>
</dbReference>
<dbReference type="InterPro" id="IPR007757">
    <property type="entry name" value="MT-A70-like"/>
</dbReference>
<dbReference type="Gene3D" id="3.40.50.150">
    <property type="entry name" value="Vaccinia Virus protein VP39"/>
    <property type="match status" value="1"/>
</dbReference>
<sequence length="249" mass="28710">MSDSKNNDVTAYSLYSKQAKERTKINPLEDIYPKLPEKKYQVIYADPPWDYGGKMQYDKSTIKDENVGFERKIFISSANFKYPTLKLKQLKELDVKSIAADDCILFMWTTGPQMANSIELGGAWGFEYKTIAFVWDKMMHNPGRYTLSQTEFVLAFKKGKFPQPRGARNIRQMVAIPRGIHSEKPLEIIDGITKMFPEQDKIELFARNNFNGWDNWGLEIPYSKIDIITGLENAHSRTDKDGQMSLDII</sequence>
<proteinExistence type="inferred from homology"/>
<dbReference type="REBASE" id="27436">
    <property type="entry name" value="M.CsaWM1II"/>
</dbReference>
<dbReference type="PaxDb" id="610130-Closa_1186"/>
<accession>D9R841</accession>
<evidence type="ECO:0000256" key="4">
    <source>
        <dbReference type="PROSITE-ProRule" id="PRU00489"/>
    </source>
</evidence>
<dbReference type="RefSeq" id="WP_013271888.1">
    <property type="nucleotide sequence ID" value="NC_014376.1"/>
</dbReference>
<dbReference type="PROSITE" id="PS51143">
    <property type="entry name" value="MT_A70"/>
    <property type="match status" value="1"/>
</dbReference>
<dbReference type="EMBL" id="CP002109">
    <property type="protein sequence ID" value="ADL03793.1"/>
    <property type="molecule type" value="Genomic_DNA"/>
</dbReference>
<dbReference type="SUPFAM" id="SSF53335">
    <property type="entry name" value="S-adenosyl-L-methionine-dependent methyltransferases"/>
    <property type="match status" value="1"/>
</dbReference>
<keyword evidence="6" id="KW-1185">Reference proteome</keyword>
<dbReference type="InterPro" id="IPR002052">
    <property type="entry name" value="DNA_methylase_N6_adenine_CS"/>
</dbReference>
<organism evidence="5 6">
    <name type="scientific">Lacrimispora saccharolytica (strain ATCC 35040 / DSM 2544 / NRCC 2533 / WM1)</name>
    <name type="common">Clostridium saccharolyticum</name>
    <dbReference type="NCBI Taxonomy" id="610130"/>
    <lineage>
        <taxon>Bacteria</taxon>
        <taxon>Bacillati</taxon>
        <taxon>Bacillota</taxon>
        <taxon>Clostridia</taxon>
        <taxon>Lachnospirales</taxon>
        <taxon>Lachnospiraceae</taxon>
        <taxon>Lacrimispora</taxon>
    </lineage>
</organism>
<evidence type="ECO:0000313" key="6">
    <source>
        <dbReference type="Proteomes" id="UP000001662"/>
    </source>
</evidence>
<dbReference type="InterPro" id="IPR029063">
    <property type="entry name" value="SAM-dependent_MTases_sf"/>
</dbReference>
<dbReference type="GO" id="GO:0009007">
    <property type="term" value="F:site-specific DNA-methyltransferase (adenine-specific) activity"/>
    <property type="evidence" value="ECO:0007669"/>
    <property type="project" value="UniProtKB-EC"/>
</dbReference>
<dbReference type="STRING" id="610130.Closa_1186"/>
<dbReference type="EC" id="2.1.1.72" evidence="5"/>
<dbReference type="GO" id="GO:0032259">
    <property type="term" value="P:methylation"/>
    <property type="evidence" value="ECO:0007669"/>
    <property type="project" value="UniProtKB-KW"/>
</dbReference>
<dbReference type="PANTHER" id="PTHR12829">
    <property type="entry name" value="N6-ADENOSINE-METHYLTRANSFERASE"/>
    <property type="match status" value="1"/>
</dbReference>
<dbReference type="PANTHER" id="PTHR12829:SF7">
    <property type="entry name" value="N6-ADENOSINE-METHYLTRANSFERASE CATALYTIC SUBUNIT"/>
    <property type="match status" value="1"/>
</dbReference>
<dbReference type="OrthoDB" id="9800596at2"/>
<keyword evidence="2 5" id="KW-0808">Transferase</keyword>
<keyword evidence="1 5" id="KW-0489">Methyltransferase</keyword>
<dbReference type="Proteomes" id="UP000001662">
    <property type="component" value="Chromosome"/>
</dbReference>
<dbReference type="eggNOG" id="COG4725">
    <property type="taxonomic scope" value="Bacteria"/>
</dbReference>
<evidence type="ECO:0000313" key="5">
    <source>
        <dbReference type="EMBL" id="ADL03793.1"/>
    </source>
</evidence>
<dbReference type="AlphaFoldDB" id="D9R841"/>
<keyword evidence="3" id="KW-0949">S-adenosyl-L-methionine</keyword>
<dbReference type="Pfam" id="PF05063">
    <property type="entry name" value="MT-A70"/>
    <property type="match status" value="1"/>
</dbReference>
<evidence type="ECO:0000256" key="3">
    <source>
        <dbReference type="ARBA" id="ARBA00022691"/>
    </source>
</evidence>
<gene>
    <name evidence="5" type="ordered locus">Closa_1186</name>
</gene>
<comment type="similarity">
    <text evidence="4">Belongs to the MT-A70-like family.</text>
</comment>
<dbReference type="KEGG" id="csh:Closa_1186"/>